<evidence type="ECO:0000313" key="3">
    <source>
        <dbReference type="Proteomes" id="UP000799302"/>
    </source>
</evidence>
<sequence length="111" mass="13038">MEPESWANRVWLQGLQVWGTFFLCFLTRRALADKPKSWLHLLKCAASDFESPRLWRNACLRSLTRKAHRHNLPSLKTSSILLLSFGMRTRQQTRQYGVEPGLIREELREQA</sequence>
<reference evidence="2" key="1">
    <citation type="journal article" date="2020" name="Stud. Mycol.">
        <title>101 Dothideomycetes genomes: a test case for predicting lifestyles and emergence of pathogens.</title>
        <authorList>
            <person name="Haridas S."/>
            <person name="Albert R."/>
            <person name="Binder M."/>
            <person name="Bloem J."/>
            <person name="Labutti K."/>
            <person name="Salamov A."/>
            <person name="Andreopoulos B."/>
            <person name="Baker S."/>
            <person name="Barry K."/>
            <person name="Bills G."/>
            <person name="Bluhm B."/>
            <person name="Cannon C."/>
            <person name="Castanera R."/>
            <person name="Culley D."/>
            <person name="Daum C."/>
            <person name="Ezra D."/>
            <person name="Gonzalez J."/>
            <person name="Henrissat B."/>
            <person name="Kuo A."/>
            <person name="Liang C."/>
            <person name="Lipzen A."/>
            <person name="Lutzoni F."/>
            <person name="Magnuson J."/>
            <person name="Mondo S."/>
            <person name="Nolan M."/>
            <person name="Ohm R."/>
            <person name="Pangilinan J."/>
            <person name="Park H.-J."/>
            <person name="Ramirez L."/>
            <person name="Alfaro M."/>
            <person name="Sun H."/>
            <person name="Tritt A."/>
            <person name="Yoshinaga Y."/>
            <person name="Zwiers L.-H."/>
            <person name="Turgeon B."/>
            <person name="Goodwin S."/>
            <person name="Spatafora J."/>
            <person name="Crous P."/>
            <person name="Grigoriev I."/>
        </authorList>
    </citation>
    <scope>NUCLEOTIDE SEQUENCE</scope>
    <source>
        <strain evidence="2">CBS 115976</strain>
    </source>
</reference>
<keyword evidence="3" id="KW-1185">Reference proteome</keyword>
<keyword evidence="1" id="KW-0812">Transmembrane</keyword>
<feature type="transmembrane region" description="Helical" evidence="1">
    <location>
        <begin position="6"/>
        <end position="26"/>
    </location>
</feature>
<dbReference type="EMBL" id="MU004231">
    <property type="protein sequence ID" value="KAF2673073.1"/>
    <property type="molecule type" value="Genomic_DNA"/>
</dbReference>
<dbReference type="AlphaFoldDB" id="A0A6A6UNP0"/>
<organism evidence="2 3">
    <name type="scientific">Microthyrium microscopicum</name>
    <dbReference type="NCBI Taxonomy" id="703497"/>
    <lineage>
        <taxon>Eukaryota</taxon>
        <taxon>Fungi</taxon>
        <taxon>Dikarya</taxon>
        <taxon>Ascomycota</taxon>
        <taxon>Pezizomycotina</taxon>
        <taxon>Dothideomycetes</taxon>
        <taxon>Dothideomycetes incertae sedis</taxon>
        <taxon>Microthyriales</taxon>
        <taxon>Microthyriaceae</taxon>
        <taxon>Microthyrium</taxon>
    </lineage>
</organism>
<protein>
    <submittedName>
        <fullName evidence="2">Uncharacterized protein</fullName>
    </submittedName>
</protein>
<gene>
    <name evidence="2" type="ORF">BT63DRAFT_145757</name>
</gene>
<accession>A0A6A6UNP0</accession>
<dbReference type="Proteomes" id="UP000799302">
    <property type="component" value="Unassembled WGS sequence"/>
</dbReference>
<keyword evidence="1" id="KW-0472">Membrane</keyword>
<proteinExistence type="predicted"/>
<keyword evidence="1" id="KW-1133">Transmembrane helix</keyword>
<evidence type="ECO:0000313" key="2">
    <source>
        <dbReference type="EMBL" id="KAF2673073.1"/>
    </source>
</evidence>
<name>A0A6A6UNP0_9PEZI</name>
<evidence type="ECO:0000256" key="1">
    <source>
        <dbReference type="SAM" id="Phobius"/>
    </source>
</evidence>